<evidence type="ECO:0000313" key="3">
    <source>
        <dbReference type="EMBL" id="OXA41612.1"/>
    </source>
</evidence>
<dbReference type="EMBL" id="LNIX01000029">
    <property type="protein sequence ID" value="OXA41612.1"/>
    <property type="molecule type" value="Genomic_DNA"/>
</dbReference>
<keyword evidence="2" id="KW-0732">Signal</keyword>
<evidence type="ECO:0000256" key="1">
    <source>
        <dbReference type="SAM" id="Phobius"/>
    </source>
</evidence>
<dbReference type="AlphaFoldDB" id="A0A226D7T6"/>
<keyword evidence="1" id="KW-1133">Transmembrane helix</keyword>
<evidence type="ECO:0000313" key="4">
    <source>
        <dbReference type="Proteomes" id="UP000198287"/>
    </source>
</evidence>
<sequence length="476" mass="54526">MHHNPRYMVILFLLTLPFVTPSLSSQFNAKDDIEEISRNIGSPCNLLIVLDNFIEALNFSAISSKITVAIVKSWTLGGFRKGFAFFKQPIRKVKPSGHICTFAVTYIDTPIEEGMDGYTHANNLVRDAIRASNWNLLIEETEGARLYFNPQDYWRSASAPYTFSYLLSTIDKSELESSRFIDIFQHRIQDGMIVRFIGKASEKLNRDNLYLVCRNCDIDGSKLMGLSMNCKSTTTSCLLSNIIYTVEIDRYLNRQIILRDDHQLVLRSLSLLTMHTSTFEKPFCQDSSFSRQPQPFEGLSFKEYVLVMLLCYSNSSILSKSQYGLVVQVEKHYPQPNSVEALPNNIIFIEYPTFEYPTIFVLLGPTPTRDVSEVKESFILTVLLLISSLLEESVDIPKYLVRLRWVIGTWMLTSIIFTNCYLSLAIIRITSPLPVKLAETFDDLLTPVCTLESCPSWFVMASLVRKRYYTVRKIYS</sequence>
<feature type="chain" id="PRO_5011991069" evidence="2">
    <location>
        <begin position="25"/>
        <end position="476"/>
    </location>
</feature>
<dbReference type="Proteomes" id="UP000198287">
    <property type="component" value="Unassembled WGS sequence"/>
</dbReference>
<gene>
    <name evidence="3" type="ORF">Fcan01_23731</name>
</gene>
<name>A0A226D7T6_FOLCA</name>
<feature type="signal peptide" evidence="2">
    <location>
        <begin position="1"/>
        <end position="24"/>
    </location>
</feature>
<accession>A0A226D7T6</accession>
<comment type="caution">
    <text evidence="3">The sequence shown here is derived from an EMBL/GenBank/DDBJ whole genome shotgun (WGS) entry which is preliminary data.</text>
</comment>
<protein>
    <submittedName>
        <fullName evidence="3">Uncharacterized protein</fullName>
    </submittedName>
</protein>
<feature type="transmembrane region" description="Helical" evidence="1">
    <location>
        <begin position="406"/>
        <end position="429"/>
    </location>
</feature>
<organism evidence="3 4">
    <name type="scientific">Folsomia candida</name>
    <name type="common">Springtail</name>
    <dbReference type="NCBI Taxonomy" id="158441"/>
    <lineage>
        <taxon>Eukaryota</taxon>
        <taxon>Metazoa</taxon>
        <taxon>Ecdysozoa</taxon>
        <taxon>Arthropoda</taxon>
        <taxon>Hexapoda</taxon>
        <taxon>Collembola</taxon>
        <taxon>Entomobryomorpha</taxon>
        <taxon>Isotomoidea</taxon>
        <taxon>Isotomidae</taxon>
        <taxon>Proisotominae</taxon>
        <taxon>Folsomia</taxon>
    </lineage>
</organism>
<keyword evidence="1" id="KW-0812">Transmembrane</keyword>
<reference evidence="3 4" key="1">
    <citation type="submission" date="2015-12" db="EMBL/GenBank/DDBJ databases">
        <title>The genome of Folsomia candida.</title>
        <authorList>
            <person name="Faddeeva A."/>
            <person name="Derks M.F."/>
            <person name="Anvar Y."/>
            <person name="Smit S."/>
            <person name="Van Straalen N."/>
            <person name="Roelofs D."/>
        </authorList>
    </citation>
    <scope>NUCLEOTIDE SEQUENCE [LARGE SCALE GENOMIC DNA]</scope>
    <source>
        <strain evidence="3 4">VU population</strain>
        <tissue evidence="3">Whole body</tissue>
    </source>
</reference>
<keyword evidence="1" id="KW-0472">Membrane</keyword>
<proteinExistence type="predicted"/>
<keyword evidence="4" id="KW-1185">Reference proteome</keyword>
<evidence type="ECO:0000256" key="2">
    <source>
        <dbReference type="SAM" id="SignalP"/>
    </source>
</evidence>